<dbReference type="PANTHER" id="PTHR13254:SF0">
    <property type="entry name" value="GOLGIN SUBFAMILY A MEMBER 7_ERF4 DOMAIN-CONTAINING PROTEIN"/>
    <property type="match status" value="1"/>
</dbReference>
<dbReference type="GO" id="GO:0005789">
    <property type="term" value="C:endoplasmic reticulum membrane"/>
    <property type="evidence" value="ECO:0007669"/>
    <property type="project" value="UniProtKB-SubCell"/>
</dbReference>
<dbReference type="InterPro" id="IPR051371">
    <property type="entry name" value="Ras_palmitoyltransferase"/>
</dbReference>
<dbReference type="RefSeq" id="XP_025599514.1">
    <property type="nucleotide sequence ID" value="XM_025740544.1"/>
</dbReference>
<comment type="subunit">
    <text evidence="3">Interacts with ERF2.</text>
</comment>
<dbReference type="GeneID" id="37268090"/>
<evidence type="ECO:0000256" key="2">
    <source>
        <dbReference type="ARBA" id="ARBA00007732"/>
    </source>
</evidence>
<gene>
    <name evidence="8" type="ORF">FA09DRAFT_306858</name>
</gene>
<dbReference type="OrthoDB" id="2190159at2759"/>
<dbReference type="Pfam" id="PF10256">
    <property type="entry name" value="Erf4"/>
    <property type="match status" value="1"/>
</dbReference>
<dbReference type="AlphaFoldDB" id="A0A316ZFV8"/>
<name>A0A316ZFV8_9BASI</name>
<evidence type="ECO:0000313" key="9">
    <source>
        <dbReference type="Proteomes" id="UP000245946"/>
    </source>
</evidence>
<dbReference type="Proteomes" id="UP000245946">
    <property type="component" value="Unassembled WGS sequence"/>
</dbReference>
<comment type="similarity">
    <text evidence="2">Belongs to the ERF4 family.</text>
</comment>
<dbReference type="GO" id="GO:0031211">
    <property type="term" value="C:endoplasmic reticulum palmitoyltransferase complex"/>
    <property type="evidence" value="ECO:0007669"/>
    <property type="project" value="TreeGrafter"/>
</dbReference>
<evidence type="ECO:0000256" key="1">
    <source>
        <dbReference type="ARBA" id="ARBA00004406"/>
    </source>
</evidence>
<organism evidence="8 9">
    <name type="scientific">Tilletiopsis washingtonensis</name>
    <dbReference type="NCBI Taxonomy" id="58919"/>
    <lineage>
        <taxon>Eukaryota</taxon>
        <taxon>Fungi</taxon>
        <taxon>Dikarya</taxon>
        <taxon>Basidiomycota</taxon>
        <taxon>Ustilaginomycotina</taxon>
        <taxon>Exobasidiomycetes</taxon>
        <taxon>Entylomatales</taxon>
        <taxon>Entylomatales incertae sedis</taxon>
        <taxon>Tilletiopsis</taxon>
    </lineage>
</organism>
<evidence type="ECO:0000256" key="3">
    <source>
        <dbReference type="ARBA" id="ARBA00011396"/>
    </source>
</evidence>
<proteinExistence type="inferred from homology"/>
<evidence type="ECO:0000313" key="8">
    <source>
        <dbReference type="EMBL" id="PWN99235.1"/>
    </source>
</evidence>
<dbReference type="InterPro" id="IPR019383">
    <property type="entry name" value="Golgin_A_7/ERF4"/>
</dbReference>
<reference evidence="8 9" key="1">
    <citation type="journal article" date="2018" name="Mol. Biol. Evol.">
        <title>Broad Genomic Sampling Reveals a Smut Pathogenic Ancestry of the Fungal Clade Ustilaginomycotina.</title>
        <authorList>
            <person name="Kijpornyongpan T."/>
            <person name="Mondo S.J."/>
            <person name="Barry K."/>
            <person name="Sandor L."/>
            <person name="Lee J."/>
            <person name="Lipzen A."/>
            <person name="Pangilinan J."/>
            <person name="LaButti K."/>
            <person name="Hainaut M."/>
            <person name="Henrissat B."/>
            <person name="Grigoriev I.V."/>
            <person name="Spatafora J.W."/>
            <person name="Aime M.C."/>
        </authorList>
    </citation>
    <scope>NUCLEOTIDE SEQUENCE [LARGE SCALE GENOMIC DNA]</scope>
    <source>
        <strain evidence="8 9">MCA 4186</strain>
    </source>
</reference>
<feature type="domain" description="Golgin subfamily A member 7/ERF4" evidence="7">
    <location>
        <begin position="57"/>
        <end position="169"/>
    </location>
</feature>
<keyword evidence="6" id="KW-0472">Membrane</keyword>
<protein>
    <recommendedName>
        <fullName evidence="4">Ras modification protein ERF4</fullName>
    </recommendedName>
</protein>
<evidence type="ECO:0000256" key="5">
    <source>
        <dbReference type="ARBA" id="ARBA00022824"/>
    </source>
</evidence>
<evidence type="ECO:0000256" key="4">
    <source>
        <dbReference type="ARBA" id="ARBA00018463"/>
    </source>
</evidence>
<keyword evidence="9" id="KW-1185">Reference proteome</keyword>
<evidence type="ECO:0000256" key="6">
    <source>
        <dbReference type="ARBA" id="ARBA00023136"/>
    </source>
</evidence>
<dbReference type="GO" id="GO:0006612">
    <property type="term" value="P:protein targeting to membrane"/>
    <property type="evidence" value="ECO:0007669"/>
    <property type="project" value="TreeGrafter"/>
</dbReference>
<dbReference type="EMBL" id="KZ819289">
    <property type="protein sequence ID" value="PWN99235.1"/>
    <property type="molecule type" value="Genomic_DNA"/>
</dbReference>
<sequence length="173" mass="18984">MAYVEQGSQSKRAPPIAAAAVRSQAPRSSYYFGPPSADSAFGSPPVGVIGRDKPREVIRVERDYTVGELCQFHSAFPLELEGRIHPSTFGDAINDINEVLIRANSSGWACFDNALAVMTLWLSPLLLGTKYNREMAALRALLASANRETFNPAGLNIRDPAESAFLFLEIEYY</sequence>
<accession>A0A316ZFV8</accession>
<evidence type="ECO:0000259" key="7">
    <source>
        <dbReference type="Pfam" id="PF10256"/>
    </source>
</evidence>
<dbReference type="PANTHER" id="PTHR13254">
    <property type="entry name" value="GOLGI AUTOANTIGEN, GOLGIN SUBFAMILY A, 7"/>
    <property type="match status" value="1"/>
</dbReference>
<comment type="subcellular location">
    <subcellularLocation>
        <location evidence="1">Endoplasmic reticulum membrane</location>
        <topology evidence="1">Peripheral membrane protein</topology>
    </subcellularLocation>
</comment>
<keyword evidence="5" id="KW-0256">Endoplasmic reticulum</keyword>
<dbReference type="STRING" id="58919.A0A316ZFV8"/>